<accession>A0A2T7DL02</accession>
<dbReference type="EMBL" id="CM009753">
    <property type="protein sequence ID" value="PUZ56251.1"/>
    <property type="molecule type" value="Genomic_DNA"/>
</dbReference>
<dbReference type="Gramene" id="PUZ56252">
    <property type="protein sequence ID" value="PUZ56252"/>
    <property type="gene ID" value="GQ55_5G280300"/>
</dbReference>
<dbReference type="Proteomes" id="UP000244336">
    <property type="component" value="Chromosome 5"/>
</dbReference>
<dbReference type="AlphaFoldDB" id="A0A2T7DL02"/>
<name>A0A2T7DL02_9POAL</name>
<dbReference type="Gramene" id="PUZ56249">
    <property type="protein sequence ID" value="PUZ56249"/>
    <property type="gene ID" value="GQ55_5G280300"/>
</dbReference>
<dbReference type="PANTHER" id="PTHR34468">
    <property type="entry name" value="MICROTUBULE-ASSOCIATED FUTSCH-LIKE PROTEIN"/>
    <property type="match status" value="1"/>
</dbReference>
<evidence type="ECO:0000313" key="2">
    <source>
        <dbReference type="Proteomes" id="UP000244336"/>
    </source>
</evidence>
<keyword evidence="2" id="KW-1185">Reference proteome</keyword>
<dbReference type="OrthoDB" id="1918850at2759"/>
<reference evidence="1 2" key="1">
    <citation type="submission" date="2018-04" db="EMBL/GenBank/DDBJ databases">
        <title>WGS assembly of Panicum hallii var. hallii HAL2.</title>
        <authorList>
            <person name="Lovell J."/>
            <person name="Jenkins J."/>
            <person name="Lowry D."/>
            <person name="Mamidi S."/>
            <person name="Sreedasyam A."/>
            <person name="Weng X."/>
            <person name="Barry K."/>
            <person name="Bonette J."/>
            <person name="Campitelli B."/>
            <person name="Daum C."/>
            <person name="Gordon S."/>
            <person name="Gould B."/>
            <person name="Lipzen A."/>
            <person name="MacQueen A."/>
            <person name="Palacio-Mejia J."/>
            <person name="Plott C."/>
            <person name="Shakirov E."/>
            <person name="Shu S."/>
            <person name="Yoshinaga Y."/>
            <person name="Zane M."/>
            <person name="Rokhsar D."/>
            <person name="Grimwood J."/>
            <person name="Schmutz J."/>
            <person name="Juenger T."/>
        </authorList>
    </citation>
    <scope>NUCLEOTIDE SEQUENCE [LARGE SCALE GENOMIC DNA]</scope>
    <source>
        <strain evidence="2">cv. HAL2</strain>
        <strain evidence="1">HAL2</strain>
    </source>
</reference>
<evidence type="ECO:0000313" key="1">
    <source>
        <dbReference type="EMBL" id="PUZ56251.1"/>
    </source>
</evidence>
<dbReference type="PANTHER" id="PTHR34468:SF3">
    <property type="entry name" value="OS03G0288900 PROTEIN"/>
    <property type="match status" value="1"/>
</dbReference>
<organism evidence="1 2">
    <name type="scientific">Panicum hallii var. hallii</name>
    <dbReference type="NCBI Taxonomy" id="1504633"/>
    <lineage>
        <taxon>Eukaryota</taxon>
        <taxon>Viridiplantae</taxon>
        <taxon>Streptophyta</taxon>
        <taxon>Embryophyta</taxon>
        <taxon>Tracheophyta</taxon>
        <taxon>Spermatophyta</taxon>
        <taxon>Magnoliopsida</taxon>
        <taxon>Liliopsida</taxon>
        <taxon>Poales</taxon>
        <taxon>Poaceae</taxon>
        <taxon>PACMAD clade</taxon>
        <taxon>Panicoideae</taxon>
        <taxon>Panicodae</taxon>
        <taxon>Paniceae</taxon>
        <taxon>Panicinae</taxon>
        <taxon>Panicum</taxon>
        <taxon>Panicum sect. Panicum</taxon>
    </lineage>
</organism>
<proteinExistence type="predicted"/>
<dbReference type="Gramene" id="PUZ56251">
    <property type="protein sequence ID" value="PUZ56251"/>
    <property type="gene ID" value="GQ55_5G280300"/>
</dbReference>
<dbReference type="EMBL" id="CM009753">
    <property type="protein sequence ID" value="PUZ56249.1"/>
    <property type="molecule type" value="Genomic_DNA"/>
</dbReference>
<dbReference type="EMBL" id="CM009753">
    <property type="protein sequence ID" value="PUZ56252.1"/>
    <property type="molecule type" value="Genomic_DNA"/>
</dbReference>
<sequence length="103" mass="11403">MRTKPRSIAAALTTRMAKKSPTINANASLQHRPIWVAPSIIKRSNVLAEKPPLKVLPPLPQKPAKVVAETPFFTSQKCCTFDQLKSAAYWLAQIRLAESDGKH</sequence>
<protein>
    <submittedName>
        <fullName evidence="1">Uncharacterized protein</fullName>
    </submittedName>
</protein>
<gene>
    <name evidence="1" type="ORF">GQ55_5G280300</name>
</gene>